<keyword evidence="6 17" id="KW-0031">Aminopeptidase</keyword>
<gene>
    <name evidence="17" type="ORF">E0D97_08610</name>
</gene>
<dbReference type="PANTHER" id="PTHR46322:SF1">
    <property type="entry name" value="PUROMYCIN-SENSITIVE AMINOPEPTIDASE"/>
    <property type="match status" value="1"/>
</dbReference>
<feature type="domain" description="Aminopeptidase N-like N-terminal" evidence="16">
    <location>
        <begin position="92"/>
        <end position="193"/>
    </location>
</feature>
<evidence type="ECO:0000256" key="5">
    <source>
        <dbReference type="ARBA" id="ARBA00015611"/>
    </source>
</evidence>
<reference evidence="17 18" key="1">
    <citation type="journal article" date="2015" name="Antonie Van Leeuwenhoek">
        <title>Oricola cellulosilytica gen. nov., sp. nov., a cellulose-degrading bacterium of the family Phyllobacteriaceae isolated from surface seashore water, and emended descriptions of Mesorhizobium loti and Phyllobacterium myrsinacearum.</title>
        <authorList>
            <person name="Hameed A."/>
            <person name="Shahina M."/>
            <person name="Lai W.A."/>
            <person name="Lin S.Y."/>
            <person name="Young L.S."/>
            <person name="Liu Y.C."/>
            <person name="Hsu Y.H."/>
            <person name="Young C.C."/>
        </authorList>
    </citation>
    <scope>NUCLEOTIDE SEQUENCE [LARGE SCALE GENOMIC DNA]</scope>
    <source>
        <strain evidence="17 18">KCTC 52183</strain>
    </source>
</reference>
<evidence type="ECO:0000256" key="7">
    <source>
        <dbReference type="ARBA" id="ARBA00022670"/>
    </source>
</evidence>
<dbReference type="Gene3D" id="1.10.390.10">
    <property type="entry name" value="Neutral Protease Domain 2"/>
    <property type="match status" value="1"/>
</dbReference>
<keyword evidence="8" id="KW-0479">Metal-binding</keyword>
<dbReference type="RefSeq" id="WP_131567876.1">
    <property type="nucleotide sequence ID" value="NZ_JAINFK010000002.1"/>
</dbReference>
<dbReference type="InterPro" id="IPR001930">
    <property type="entry name" value="Peptidase_M1"/>
</dbReference>
<dbReference type="SUPFAM" id="SSF63737">
    <property type="entry name" value="Leukotriene A4 hydrolase N-terminal domain"/>
    <property type="match status" value="1"/>
</dbReference>
<accession>A0A4R0PF83</accession>
<keyword evidence="7" id="KW-0645">Protease</keyword>
<evidence type="ECO:0000313" key="17">
    <source>
        <dbReference type="EMBL" id="TCD14144.1"/>
    </source>
</evidence>
<evidence type="ECO:0000259" key="15">
    <source>
        <dbReference type="Pfam" id="PF17432"/>
    </source>
</evidence>
<dbReference type="SUPFAM" id="SSF55486">
    <property type="entry name" value="Metalloproteases ('zincins'), catalytic domain"/>
    <property type="match status" value="1"/>
</dbReference>
<dbReference type="InterPro" id="IPR045357">
    <property type="entry name" value="Aminopeptidase_N-like_N"/>
</dbReference>
<dbReference type="PRINTS" id="PR00756">
    <property type="entry name" value="ALADIPTASE"/>
</dbReference>
<dbReference type="GO" id="GO:0016285">
    <property type="term" value="F:alanyl aminopeptidase activity"/>
    <property type="evidence" value="ECO:0007669"/>
    <property type="project" value="UniProtKB-EC"/>
</dbReference>
<evidence type="ECO:0000256" key="2">
    <source>
        <dbReference type="ARBA" id="ARBA00001947"/>
    </source>
</evidence>
<keyword evidence="9" id="KW-0378">Hydrolase</keyword>
<dbReference type="OrthoDB" id="100605at2"/>
<proteinExistence type="inferred from homology"/>
<evidence type="ECO:0000256" key="4">
    <source>
        <dbReference type="ARBA" id="ARBA00012564"/>
    </source>
</evidence>
<dbReference type="EC" id="3.4.11.2" evidence="4 12"/>
<evidence type="ECO:0000256" key="11">
    <source>
        <dbReference type="ARBA" id="ARBA00023049"/>
    </source>
</evidence>
<dbReference type="Pfam" id="PF01433">
    <property type="entry name" value="Peptidase_M1"/>
    <property type="match status" value="1"/>
</dbReference>
<evidence type="ECO:0000256" key="9">
    <source>
        <dbReference type="ARBA" id="ARBA00022801"/>
    </source>
</evidence>
<feature type="domain" description="Peptidase M1 alanyl aminopeptidase Ig-like fold" evidence="14">
    <location>
        <begin position="451"/>
        <end position="551"/>
    </location>
</feature>
<dbReference type="Gene3D" id="2.60.40.1730">
    <property type="entry name" value="tricorn interacting facor f3 domain"/>
    <property type="match status" value="1"/>
</dbReference>
<evidence type="ECO:0000256" key="1">
    <source>
        <dbReference type="ARBA" id="ARBA00000098"/>
    </source>
</evidence>
<dbReference type="Pfam" id="PF11940">
    <property type="entry name" value="DUF3458"/>
    <property type="match status" value="1"/>
</dbReference>
<comment type="catalytic activity">
    <reaction evidence="1">
        <text>Release of an N-terminal amino acid, Xaa-|-Yaa- from a peptide, amide or arylamide. Xaa is preferably Ala, but may be most amino acids including Pro (slow action). When a terminal hydrophobic residue is followed by a prolyl residue, the two may be released as an intact Xaa-Pro dipeptide.</text>
        <dbReference type="EC" id="3.4.11.2"/>
    </reaction>
</comment>
<dbReference type="CDD" id="cd09600">
    <property type="entry name" value="M1_APN"/>
    <property type="match status" value="1"/>
</dbReference>
<comment type="cofactor">
    <cofactor evidence="2">
        <name>Zn(2+)</name>
        <dbReference type="ChEBI" id="CHEBI:29105"/>
    </cofactor>
</comment>
<keyword evidence="10" id="KW-0862">Zinc</keyword>
<name>A0A4R0PF83_9HYPH</name>
<sequence>MRTETGPVIRLEDYRPSDYLIDTTGLHFTLHPTASKVRAVLAVRRREGVASGAPLVLSGDDLALDALRVDGEAWPDEHHTATPDALTIRNLPDARTFVIEIETILDPSANKQLMGLYRSSDTYCTQCEAEGFRRITYYLDRPDILSVFTVRMEARVEDAPLLLSNGNRIESGLLDNGWHYAVWHDPFPKPSYLFALVAGNLGVVKDSFTTMSGRQVALEIYVEHGKEPRAGYAMDALKRSMRWDEEVFGREYDLDIFMIVAVSDFNMGAMENKGLNIFNDKYVLADARTATDADYANIEAIIAHEYFHNWTGNRITCRDWFQLCLKEGLTVFRDHEFSADQRSRTVKRISEVKLLKAHQFPEDAGPLAHPVRPRRYTEINNFYTATVYEKGSEVVRMIRTILGVEQFRKGLDLYFERHDGDAATIEDFLRAFEDASGMDLGQFSLWYEQPGTPNLIVASEYDAQAQRFTLRVDQKLKPPVEGAPHAPMHIPVKFGLVGEASVDLTWSAVSGADISEDVIHLREPRHEIVFYGIAERPVASLLRGFSAPVTVFPEPDDDALTFLARNDPDEYARWQALASLVTRQIKNAVAIGMPVSGPVLGRTACEVLMEIADADGYEPAYRALCLTLPGENDVAREIGDDIDPEVVHAIHRAASRQLGAHGETLFARLYHGLAPNSAYSPDAESAGRRSLRNIALSYLCHARAEIDLAAEAFAAADNMTDRAHALGLLAHLAPTNQATLDALDSFRTEFRDDPIVMDKWLMIQATAPGATTLETVRKLTAEPAFSWDNPNRIRSLIGAFATGNPTGFNRADGEGYRFLCEAIARIDANNPQVSARLLTAMRSWRNLESGRREQARAAMAALAERKNLSRDLKDILERTLA</sequence>
<feature type="domain" description="Peptidase M1 membrane alanine aminopeptidase" evidence="13">
    <location>
        <begin position="232"/>
        <end position="443"/>
    </location>
</feature>
<evidence type="ECO:0000256" key="8">
    <source>
        <dbReference type="ARBA" id="ARBA00022723"/>
    </source>
</evidence>
<dbReference type="Pfam" id="PF17900">
    <property type="entry name" value="Peptidase_M1_N"/>
    <property type="match status" value="1"/>
</dbReference>
<dbReference type="InterPro" id="IPR027268">
    <property type="entry name" value="Peptidase_M4/M1_CTD_sf"/>
</dbReference>
<dbReference type="Gene3D" id="1.25.50.10">
    <property type="entry name" value="Peptidase M1, alanyl aminopeptidase, C-terminal domain"/>
    <property type="match status" value="1"/>
</dbReference>
<evidence type="ECO:0000256" key="12">
    <source>
        <dbReference type="NCBIfam" id="TIGR02414"/>
    </source>
</evidence>
<dbReference type="InterPro" id="IPR014782">
    <property type="entry name" value="Peptidase_M1_dom"/>
</dbReference>
<dbReference type="EMBL" id="SJST01000003">
    <property type="protein sequence ID" value="TCD14144.1"/>
    <property type="molecule type" value="Genomic_DNA"/>
</dbReference>
<dbReference type="AlphaFoldDB" id="A0A4R0PF83"/>
<dbReference type="Pfam" id="PF17432">
    <property type="entry name" value="DUF3458_C"/>
    <property type="match status" value="1"/>
</dbReference>
<dbReference type="NCBIfam" id="TIGR02414">
    <property type="entry name" value="pepN_proteo"/>
    <property type="match status" value="1"/>
</dbReference>
<dbReference type="Gene3D" id="3.30.2010.30">
    <property type="match status" value="1"/>
</dbReference>
<evidence type="ECO:0000313" key="18">
    <source>
        <dbReference type="Proteomes" id="UP000291301"/>
    </source>
</evidence>
<dbReference type="InterPro" id="IPR037144">
    <property type="entry name" value="Peptidase_M1_pepN_C_sf"/>
</dbReference>
<feature type="domain" description="Peptidase M1 alanyl aminopeptidase C-terminal" evidence="15">
    <location>
        <begin position="557"/>
        <end position="881"/>
    </location>
</feature>
<evidence type="ECO:0000259" key="14">
    <source>
        <dbReference type="Pfam" id="PF11940"/>
    </source>
</evidence>
<dbReference type="FunFam" id="3.30.2010.30:FF:000002">
    <property type="entry name" value="Putative aminopeptidase N"/>
    <property type="match status" value="1"/>
</dbReference>
<evidence type="ECO:0000259" key="13">
    <source>
        <dbReference type="Pfam" id="PF01433"/>
    </source>
</evidence>
<comment type="caution">
    <text evidence="17">The sequence shown here is derived from an EMBL/GenBank/DDBJ whole genome shotgun (WGS) entry which is preliminary data.</text>
</comment>
<evidence type="ECO:0000256" key="10">
    <source>
        <dbReference type="ARBA" id="ARBA00022833"/>
    </source>
</evidence>
<evidence type="ECO:0000256" key="3">
    <source>
        <dbReference type="ARBA" id="ARBA00010136"/>
    </source>
</evidence>
<keyword evidence="18" id="KW-1185">Reference proteome</keyword>
<dbReference type="Proteomes" id="UP000291301">
    <property type="component" value="Unassembled WGS sequence"/>
</dbReference>
<dbReference type="GO" id="GO:0008270">
    <property type="term" value="F:zinc ion binding"/>
    <property type="evidence" value="ECO:0007669"/>
    <property type="project" value="InterPro"/>
</dbReference>
<dbReference type="GO" id="GO:0006508">
    <property type="term" value="P:proteolysis"/>
    <property type="evidence" value="ECO:0007669"/>
    <property type="project" value="UniProtKB-UniRule"/>
</dbReference>
<evidence type="ECO:0000259" key="16">
    <source>
        <dbReference type="Pfam" id="PF17900"/>
    </source>
</evidence>
<dbReference type="InterPro" id="IPR012779">
    <property type="entry name" value="Peptidase_M1_pepN"/>
</dbReference>
<dbReference type="GO" id="GO:0008237">
    <property type="term" value="F:metallopeptidase activity"/>
    <property type="evidence" value="ECO:0007669"/>
    <property type="project" value="UniProtKB-UniRule"/>
</dbReference>
<keyword evidence="11" id="KW-0482">Metalloprotease</keyword>
<dbReference type="InterPro" id="IPR035414">
    <property type="entry name" value="Peptidase_M1_pepN_Ig-like"/>
</dbReference>
<dbReference type="PANTHER" id="PTHR46322">
    <property type="entry name" value="PUROMYCIN-SENSITIVE AMINOPEPTIDASE"/>
    <property type="match status" value="1"/>
</dbReference>
<dbReference type="InterPro" id="IPR042097">
    <property type="entry name" value="Aminopeptidase_N-like_N_sf"/>
</dbReference>
<comment type="similarity">
    <text evidence="3">Belongs to the peptidase M1 family.</text>
</comment>
<evidence type="ECO:0000256" key="6">
    <source>
        <dbReference type="ARBA" id="ARBA00022438"/>
    </source>
</evidence>
<protein>
    <recommendedName>
        <fullName evidence="5 12">Aminopeptidase N</fullName>
        <ecNumber evidence="4 12">3.4.11.2</ecNumber>
    </recommendedName>
</protein>
<dbReference type="Gene3D" id="2.60.40.1840">
    <property type="match status" value="1"/>
</dbReference>
<dbReference type="InterPro" id="IPR024601">
    <property type="entry name" value="Peptidase_M1_pepN_C"/>
</dbReference>
<dbReference type="InterPro" id="IPR038438">
    <property type="entry name" value="PepN_Ig-like_sf"/>
</dbReference>
<organism evidence="17 18">
    <name type="scientific">Oricola cellulosilytica</name>
    <dbReference type="NCBI Taxonomy" id="1429082"/>
    <lineage>
        <taxon>Bacteria</taxon>
        <taxon>Pseudomonadati</taxon>
        <taxon>Pseudomonadota</taxon>
        <taxon>Alphaproteobacteria</taxon>
        <taxon>Hyphomicrobiales</taxon>
        <taxon>Ahrensiaceae</taxon>
        <taxon>Oricola</taxon>
    </lineage>
</organism>